<dbReference type="OrthoDB" id="2560571at2"/>
<dbReference type="RefSeq" id="WP_044194461.1">
    <property type="nucleotide sequence ID" value="NZ_JMCB01000014.1"/>
</dbReference>
<comment type="caution">
    <text evidence="1">The sequence shown here is derived from an EMBL/GenBank/DDBJ whole genome shotgun (WGS) entry which is preliminary data.</text>
</comment>
<proteinExistence type="predicted"/>
<evidence type="ECO:0000313" key="1">
    <source>
        <dbReference type="EMBL" id="KFE64360.1"/>
    </source>
</evidence>
<sequence length="269" mass="28904">MTGLPKLHATQPLAEAHAEALRAAGHVLLRGVFSPEEIAAYRPALRDYILEKRERLSAGERNLGASPENTIFSLGDAPQAVADFVTAPRLGELTARLLGVEAVRILHFCGFFKPGGGPPTPWHQDLSFIPLDSDRTISAWIPLMDVTPEMGSLVFAEGSHQQGYQEPSAAHRFCLARNGAMKAGDVSLHMGWTLHAAGRNESARMREAIAVCFYADGARVTCGEGLPFRRSLMTSYFAGLRPGDVAAGPMNPVVFRRSGPPAGLEGAHP</sequence>
<keyword evidence="1" id="KW-0560">Oxidoreductase</keyword>
<name>A0A085W9J7_9BACT</name>
<keyword evidence="2" id="KW-1185">Reference proteome</keyword>
<dbReference type="SUPFAM" id="SSF51197">
    <property type="entry name" value="Clavaminate synthase-like"/>
    <property type="match status" value="1"/>
</dbReference>
<dbReference type="EMBL" id="JMCB01000014">
    <property type="protein sequence ID" value="KFE64360.1"/>
    <property type="molecule type" value="Genomic_DNA"/>
</dbReference>
<evidence type="ECO:0000313" key="2">
    <source>
        <dbReference type="Proteomes" id="UP000028725"/>
    </source>
</evidence>
<dbReference type="AlphaFoldDB" id="A0A085W9J7"/>
<dbReference type="PANTHER" id="PTHR20883:SF49">
    <property type="entry name" value="PHYTANOYL-COA DIOXYGENASE"/>
    <property type="match status" value="1"/>
</dbReference>
<reference evidence="1 2" key="1">
    <citation type="submission" date="2014-04" db="EMBL/GenBank/DDBJ databases">
        <title>Genome assembly of Hyalangium minutum DSM 14724.</title>
        <authorList>
            <person name="Sharma G."/>
            <person name="Subramanian S."/>
        </authorList>
    </citation>
    <scope>NUCLEOTIDE SEQUENCE [LARGE SCALE GENOMIC DNA]</scope>
    <source>
        <strain evidence="1 2">DSM 14724</strain>
    </source>
</reference>
<keyword evidence="1" id="KW-0223">Dioxygenase</keyword>
<dbReference type="GO" id="GO:0016706">
    <property type="term" value="F:2-oxoglutarate-dependent dioxygenase activity"/>
    <property type="evidence" value="ECO:0007669"/>
    <property type="project" value="UniProtKB-ARBA"/>
</dbReference>
<dbReference type="PANTHER" id="PTHR20883">
    <property type="entry name" value="PHYTANOYL-COA DIOXYGENASE DOMAIN CONTAINING 1"/>
    <property type="match status" value="1"/>
</dbReference>
<dbReference type="Proteomes" id="UP000028725">
    <property type="component" value="Unassembled WGS sequence"/>
</dbReference>
<dbReference type="Gene3D" id="2.60.120.620">
    <property type="entry name" value="q2cbj1_9rhob like domain"/>
    <property type="match status" value="1"/>
</dbReference>
<protein>
    <submittedName>
        <fullName evidence="1">Phytanoyl-CoA dioxygenase family protein</fullName>
    </submittedName>
</protein>
<dbReference type="STRING" id="394096.DB31_2154"/>
<dbReference type="InterPro" id="IPR008775">
    <property type="entry name" value="Phytyl_CoA_dOase-like"/>
</dbReference>
<organism evidence="1 2">
    <name type="scientific">Hyalangium minutum</name>
    <dbReference type="NCBI Taxonomy" id="394096"/>
    <lineage>
        <taxon>Bacteria</taxon>
        <taxon>Pseudomonadati</taxon>
        <taxon>Myxococcota</taxon>
        <taxon>Myxococcia</taxon>
        <taxon>Myxococcales</taxon>
        <taxon>Cystobacterineae</taxon>
        <taxon>Archangiaceae</taxon>
        <taxon>Hyalangium</taxon>
    </lineage>
</organism>
<dbReference type="GO" id="GO:0005506">
    <property type="term" value="F:iron ion binding"/>
    <property type="evidence" value="ECO:0007669"/>
    <property type="project" value="UniProtKB-ARBA"/>
</dbReference>
<dbReference type="Pfam" id="PF05721">
    <property type="entry name" value="PhyH"/>
    <property type="match status" value="1"/>
</dbReference>
<accession>A0A085W9J7</accession>
<gene>
    <name evidence="1" type="ORF">DB31_2154</name>
</gene>